<dbReference type="EMBL" id="JABSTQ010008247">
    <property type="protein sequence ID" value="KAG0434724.1"/>
    <property type="molecule type" value="Genomic_DNA"/>
</dbReference>
<keyword evidence="2" id="KW-1185">Reference proteome</keyword>
<sequence length="129" mass="13803">MSLLPDTSNIANEAFYQAAAQENEPPSDSGPANGFLPITTTDTSSDSTSSSDIPDSRSYLSSRSPYNVANASISGMLEERARNGSYAHVVGAPTVEKSAMQTIHNVDQPEAGAVKEHHSLIRFTWGYKP</sequence>
<evidence type="ECO:0000313" key="2">
    <source>
        <dbReference type="Proteomes" id="UP000805193"/>
    </source>
</evidence>
<organism evidence="1 2">
    <name type="scientific">Ixodes persulcatus</name>
    <name type="common">Taiga tick</name>
    <dbReference type="NCBI Taxonomy" id="34615"/>
    <lineage>
        <taxon>Eukaryota</taxon>
        <taxon>Metazoa</taxon>
        <taxon>Ecdysozoa</taxon>
        <taxon>Arthropoda</taxon>
        <taxon>Chelicerata</taxon>
        <taxon>Arachnida</taxon>
        <taxon>Acari</taxon>
        <taxon>Parasitiformes</taxon>
        <taxon>Ixodida</taxon>
        <taxon>Ixodoidea</taxon>
        <taxon>Ixodidae</taxon>
        <taxon>Ixodinae</taxon>
        <taxon>Ixodes</taxon>
    </lineage>
</organism>
<evidence type="ECO:0000313" key="1">
    <source>
        <dbReference type="EMBL" id="KAG0434724.1"/>
    </source>
</evidence>
<name>A0AC60QJI1_IXOPE</name>
<accession>A0AC60QJI1</accession>
<comment type="caution">
    <text evidence="1">The sequence shown here is derived from an EMBL/GenBank/DDBJ whole genome shotgun (WGS) entry which is preliminary data.</text>
</comment>
<reference evidence="1 2" key="1">
    <citation type="journal article" date="2020" name="Cell">
        <title>Large-Scale Comparative Analyses of Tick Genomes Elucidate Their Genetic Diversity and Vector Capacities.</title>
        <authorList>
            <consortium name="Tick Genome and Microbiome Consortium (TIGMIC)"/>
            <person name="Jia N."/>
            <person name="Wang J."/>
            <person name="Shi W."/>
            <person name="Du L."/>
            <person name="Sun Y."/>
            <person name="Zhan W."/>
            <person name="Jiang J.F."/>
            <person name="Wang Q."/>
            <person name="Zhang B."/>
            <person name="Ji P."/>
            <person name="Bell-Sakyi L."/>
            <person name="Cui X.M."/>
            <person name="Yuan T.T."/>
            <person name="Jiang B.G."/>
            <person name="Yang W.F."/>
            <person name="Lam T.T."/>
            <person name="Chang Q.C."/>
            <person name="Ding S.J."/>
            <person name="Wang X.J."/>
            <person name="Zhu J.G."/>
            <person name="Ruan X.D."/>
            <person name="Zhao L."/>
            <person name="Wei J.T."/>
            <person name="Ye R.Z."/>
            <person name="Que T.C."/>
            <person name="Du C.H."/>
            <person name="Zhou Y.H."/>
            <person name="Cheng J.X."/>
            <person name="Dai P.F."/>
            <person name="Guo W.B."/>
            <person name="Han X.H."/>
            <person name="Huang E.J."/>
            <person name="Li L.F."/>
            <person name="Wei W."/>
            <person name="Gao Y.C."/>
            <person name="Liu J.Z."/>
            <person name="Shao H.Z."/>
            <person name="Wang X."/>
            <person name="Wang C.C."/>
            <person name="Yang T.C."/>
            <person name="Huo Q.B."/>
            <person name="Li W."/>
            <person name="Chen H.Y."/>
            <person name="Chen S.E."/>
            <person name="Zhou L.G."/>
            <person name="Ni X.B."/>
            <person name="Tian J.H."/>
            <person name="Sheng Y."/>
            <person name="Liu T."/>
            <person name="Pan Y.S."/>
            <person name="Xia L.Y."/>
            <person name="Li J."/>
            <person name="Zhao F."/>
            <person name="Cao W.C."/>
        </authorList>
    </citation>
    <scope>NUCLEOTIDE SEQUENCE [LARGE SCALE GENOMIC DNA]</scope>
    <source>
        <strain evidence="1">Iper-2018</strain>
    </source>
</reference>
<proteinExistence type="predicted"/>
<gene>
    <name evidence="1" type="ORF">HPB47_018917</name>
</gene>
<protein>
    <submittedName>
        <fullName evidence="1">Uncharacterized protein</fullName>
    </submittedName>
</protein>
<dbReference type="Proteomes" id="UP000805193">
    <property type="component" value="Unassembled WGS sequence"/>
</dbReference>